<dbReference type="EMBL" id="FOLI01000003">
    <property type="protein sequence ID" value="SFC01782.1"/>
    <property type="molecule type" value="Genomic_DNA"/>
</dbReference>
<dbReference type="SMART" id="SM01103">
    <property type="entry name" value="CRS1_YhbY"/>
    <property type="match status" value="1"/>
</dbReference>
<evidence type="ECO:0000259" key="3">
    <source>
        <dbReference type="PROSITE" id="PS51295"/>
    </source>
</evidence>
<dbReference type="PANTHER" id="PTHR40065">
    <property type="entry name" value="RNA-BINDING PROTEIN YHBY"/>
    <property type="match status" value="1"/>
</dbReference>
<dbReference type="PROSITE" id="PS51295">
    <property type="entry name" value="CRM"/>
    <property type="match status" value="1"/>
</dbReference>
<dbReference type="PANTHER" id="PTHR40065:SF3">
    <property type="entry name" value="RNA-BINDING PROTEIN YHBY"/>
    <property type="match status" value="1"/>
</dbReference>
<proteinExistence type="predicted"/>
<dbReference type="STRING" id="283737.SAMN05660453_0856"/>
<feature type="domain" description="CRM" evidence="3">
    <location>
        <begin position="1"/>
        <end position="97"/>
    </location>
</feature>
<dbReference type="Pfam" id="PF01985">
    <property type="entry name" value="CRS1_YhbY"/>
    <property type="match status" value="1"/>
</dbReference>
<dbReference type="SUPFAM" id="SSF75471">
    <property type="entry name" value="YhbY-like"/>
    <property type="match status" value="1"/>
</dbReference>
<gene>
    <name evidence="4" type="ORF">SAMN05660453_0856</name>
</gene>
<dbReference type="InterPro" id="IPR035920">
    <property type="entry name" value="YhbY-like_sf"/>
</dbReference>
<keyword evidence="5" id="KW-1185">Reference proteome</keyword>
<sequence length="104" mass="11625">MQLTGKQKRYLRSQANKMTPVFSIGKAGLSEDWLLEVEKALAKRELMKVNLQQGAEVSAKELAAFIEDNSSITVAQVIGKTVLLYQEAKEAKYMKYSLEVSKLA</sequence>
<evidence type="ECO:0000256" key="2">
    <source>
        <dbReference type="PROSITE-ProRule" id="PRU00626"/>
    </source>
</evidence>
<protein>
    <submittedName>
        <fullName evidence="4">RNA-binding protein</fullName>
    </submittedName>
</protein>
<dbReference type="Proteomes" id="UP000199376">
    <property type="component" value="Unassembled WGS sequence"/>
</dbReference>
<accession>A0A1I1FRW9</accession>
<keyword evidence="1 2" id="KW-0694">RNA-binding</keyword>
<name>A0A1I1FRW9_9LACO</name>
<dbReference type="Gene3D" id="3.30.110.60">
    <property type="entry name" value="YhbY-like"/>
    <property type="match status" value="1"/>
</dbReference>
<reference evidence="4 5" key="1">
    <citation type="submission" date="2016-10" db="EMBL/GenBank/DDBJ databases">
        <authorList>
            <person name="de Groot N.N."/>
        </authorList>
    </citation>
    <scope>NUCLEOTIDE SEQUENCE [LARGE SCALE GENOMIC DNA]</scope>
    <source>
        <strain evidence="4 5">DSM 19113</strain>
    </source>
</reference>
<dbReference type="InterPro" id="IPR001890">
    <property type="entry name" value="RNA-binding_CRM"/>
</dbReference>
<evidence type="ECO:0000313" key="5">
    <source>
        <dbReference type="Proteomes" id="UP000199376"/>
    </source>
</evidence>
<organism evidence="4 5">
    <name type="scientific">Fructobacillus durionis</name>
    <dbReference type="NCBI Taxonomy" id="283737"/>
    <lineage>
        <taxon>Bacteria</taxon>
        <taxon>Bacillati</taxon>
        <taxon>Bacillota</taxon>
        <taxon>Bacilli</taxon>
        <taxon>Lactobacillales</taxon>
        <taxon>Lactobacillaceae</taxon>
        <taxon>Fructobacillus</taxon>
    </lineage>
</organism>
<dbReference type="AlphaFoldDB" id="A0A1I1FRW9"/>
<dbReference type="OrthoDB" id="9797519at2"/>
<evidence type="ECO:0000313" key="4">
    <source>
        <dbReference type="EMBL" id="SFC01782.1"/>
    </source>
</evidence>
<evidence type="ECO:0000256" key="1">
    <source>
        <dbReference type="ARBA" id="ARBA00022884"/>
    </source>
</evidence>
<dbReference type="InterPro" id="IPR017924">
    <property type="entry name" value="RNA-binding_YhbY"/>
</dbReference>
<dbReference type="RefSeq" id="WP_091502387.1">
    <property type="nucleotide sequence ID" value="NZ_FOLI01000003.1"/>
</dbReference>
<dbReference type="GO" id="GO:0003723">
    <property type="term" value="F:RNA binding"/>
    <property type="evidence" value="ECO:0007669"/>
    <property type="project" value="UniProtKB-UniRule"/>
</dbReference>
<dbReference type="InterPro" id="IPR051925">
    <property type="entry name" value="RNA-binding_domain"/>
</dbReference>
<dbReference type="NCBIfam" id="TIGR00253">
    <property type="entry name" value="RNA_bind_YhbY"/>
    <property type="match status" value="1"/>
</dbReference>